<dbReference type="RefSeq" id="WP_157934667.1">
    <property type="nucleotide sequence ID" value="NZ_CP016619.1"/>
</dbReference>
<evidence type="ECO:0000313" key="3">
    <source>
        <dbReference type="EMBL" id="ANY84846.1"/>
    </source>
</evidence>
<gene>
    <name evidence="3" type="ORF">BB934_41880</name>
</gene>
<evidence type="ECO:0000259" key="1">
    <source>
        <dbReference type="Pfam" id="PF01408"/>
    </source>
</evidence>
<dbReference type="PANTHER" id="PTHR43377">
    <property type="entry name" value="BILIVERDIN REDUCTASE A"/>
    <property type="match status" value="1"/>
</dbReference>
<dbReference type="InterPro" id="IPR051450">
    <property type="entry name" value="Gfo/Idh/MocA_Oxidoreductases"/>
</dbReference>
<dbReference type="AlphaFoldDB" id="A0A1B2EY17"/>
<reference evidence="3" key="1">
    <citation type="submission" date="2016-07" db="EMBL/GenBank/DDBJ databases">
        <title>Microvirga ossetica sp. nov. a new species of rhizobia isolated from root nodules of the legume species Vicia alpestris Steven originated from North Ossetia region in the Caucasus.</title>
        <authorList>
            <person name="Safronova V.I."/>
            <person name="Kuznetsova I.G."/>
            <person name="Sazanova A.L."/>
            <person name="Belimov A."/>
            <person name="Andronov E."/>
            <person name="Osledkin Y.S."/>
            <person name="Onishchuk O.P."/>
            <person name="Kurchak O.N."/>
            <person name="Shaposhnikov A.I."/>
            <person name="Willems A."/>
            <person name="Tikhonovich I.A."/>
        </authorList>
    </citation>
    <scope>NUCLEOTIDE SEQUENCE [LARGE SCALE GENOMIC DNA]</scope>
    <source>
        <strain evidence="3">V5/3M</strain>
        <plasmid evidence="3">unnamed2</plasmid>
    </source>
</reference>
<dbReference type="EMBL" id="CP016619">
    <property type="protein sequence ID" value="ANY84846.1"/>
    <property type="molecule type" value="Genomic_DNA"/>
</dbReference>
<dbReference type="InterPro" id="IPR036291">
    <property type="entry name" value="NAD(P)-bd_dom_sf"/>
</dbReference>
<dbReference type="OrthoDB" id="9774191at2"/>
<dbReference type="GO" id="GO:0000166">
    <property type="term" value="F:nucleotide binding"/>
    <property type="evidence" value="ECO:0007669"/>
    <property type="project" value="InterPro"/>
</dbReference>
<keyword evidence="3" id="KW-0614">Plasmid</keyword>
<evidence type="ECO:0000259" key="2">
    <source>
        <dbReference type="Pfam" id="PF22725"/>
    </source>
</evidence>
<dbReference type="Pfam" id="PF22725">
    <property type="entry name" value="GFO_IDH_MocA_C3"/>
    <property type="match status" value="1"/>
</dbReference>
<geneLocation type="plasmid" evidence="3">
    <name>unnamed2</name>
</geneLocation>
<dbReference type="InterPro" id="IPR055170">
    <property type="entry name" value="GFO_IDH_MocA-like_dom"/>
</dbReference>
<dbReference type="Gene3D" id="3.30.360.10">
    <property type="entry name" value="Dihydrodipicolinate Reductase, domain 2"/>
    <property type="match status" value="1"/>
</dbReference>
<name>A0A1B2EY17_9HYPH</name>
<organism evidence="3">
    <name type="scientific">Microvirga ossetica</name>
    <dbReference type="NCBI Taxonomy" id="1882682"/>
    <lineage>
        <taxon>Bacteria</taxon>
        <taxon>Pseudomonadati</taxon>
        <taxon>Pseudomonadota</taxon>
        <taxon>Alphaproteobacteria</taxon>
        <taxon>Hyphomicrobiales</taxon>
        <taxon>Methylobacteriaceae</taxon>
        <taxon>Microvirga</taxon>
    </lineage>
</organism>
<sequence length="393" mass="42415">MKMISVGFIGAGFSAHLHVEGLKKVHGVNVRFAGVTASRSERAAAFATAHRVENTFANWQELLADRSIDVVSICVPNAMHAEIAVAAARAGKHVICEKPLTGAFGDSGGLVGVERARNELERARTSVGEVARAVRESGVLFLYAENWVYAPAMLKTKRLLETSKGAIIDIRAEESHSGSHALRSRRRQTAGGGSLLMLGSHPIGAAIHLKEYEAQLAGIDPIRVTSVTATTAALYDTDAVKRGHHSWLVSDWGDVETWANLVMGFSDGSQAVIAASFAMLGGVRNTFEVYTTNCVFRGNMTPNDGLLVYSPDSNAFGTEYLHEKIETRTGWITAAPDEDWVRGYPQEMQDFMEAIAAGREPISGLRLASDVVEVIYSAYLSAEEGRRIPLALG</sequence>
<feature type="domain" description="GFO/IDH/MocA-like oxidoreductase" evidence="2">
    <location>
        <begin position="165"/>
        <end position="293"/>
    </location>
</feature>
<dbReference type="Pfam" id="PF01408">
    <property type="entry name" value="GFO_IDH_MocA"/>
    <property type="match status" value="1"/>
</dbReference>
<protein>
    <submittedName>
        <fullName evidence="3">Uncharacterized protein</fullName>
    </submittedName>
</protein>
<dbReference type="SUPFAM" id="SSF51735">
    <property type="entry name" value="NAD(P)-binding Rossmann-fold domains"/>
    <property type="match status" value="1"/>
</dbReference>
<proteinExistence type="predicted"/>
<dbReference type="SUPFAM" id="SSF55347">
    <property type="entry name" value="Glyceraldehyde-3-phosphate dehydrogenase-like, C-terminal domain"/>
    <property type="match status" value="1"/>
</dbReference>
<dbReference type="KEGG" id="moc:BB934_41880"/>
<dbReference type="PANTHER" id="PTHR43377:SF1">
    <property type="entry name" value="BILIVERDIN REDUCTASE A"/>
    <property type="match status" value="1"/>
</dbReference>
<accession>A0A1B2EY17</accession>
<feature type="domain" description="Gfo/Idh/MocA-like oxidoreductase N-terminal" evidence="1">
    <location>
        <begin position="4"/>
        <end position="103"/>
    </location>
</feature>
<dbReference type="Gene3D" id="3.40.50.720">
    <property type="entry name" value="NAD(P)-binding Rossmann-like Domain"/>
    <property type="match status" value="1"/>
</dbReference>
<dbReference type="InterPro" id="IPR000683">
    <property type="entry name" value="Gfo/Idh/MocA-like_OxRdtase_N"/>
</dbReference>